<dbReference type="RefSeq" id="WP_116177880.1">
    <property type="nucleotide sequence ID" value="NZ_CP144375.1"/>
</dbReference>
<evidence type="ECO:0000313" key="2">
    <source>
        <dbReference type="Proteomes" id="UP000256269"/>
    </source>
</evidence>
<gene>
    <name evidence="1" type="ORF">BCF44_111153</name>
</gene>
<keyword evidence="2" id="KW-1185">Reference proteome</keyword>
<accession>A0A3E0HCY7</accession>
<name>A0A3E0HCY7_9PSEU</name>
<dbReference type="Proteomes" id="UP000256269">
    <property type="component" value="Unassembled WGS sequence"/>
</dbReference>
<dbReference type="AlphaFoldDB" id="A0A3E0HCY7"/>
<sequence>MSVAAEREQTERLLANVEAIEEVAGTLPSGAPGRDKLYDVADDLLASATPIRPVVAADLLELTEKTVRAWASEGVLVVSEQEPTMRLEPRRVHEVLHLVREIRRIGRTRGLLDEVHRRLSDQALLEREDLAVSLEEVVRGEGTVVRPGTTIPE</sequence>
<comment type="caution">
    <text evidence="1">The sequence shown here is derived from an EMBL/GenBank/DDBJ whole genome shotgun (WGS) entry which is preliminary data.</text>
</comment>
<proteinExistence type="predicted"/>
<organism evidence="1 2">
    <name type="scientific">Kutzneria buriramensis</name>
    <dbReference type="NCBI Taxonomy" id="1045776"/>
    <lineage>
        <taxon>Bacteria</taxon>
        <taxon>Bacillati</taxon>
        <taxon>Actinomycetota</taxon>
        <taxon>Actinomycetes</taxon>
        <taxon>Pseudonocardiales</taxon>
        <taxon>Pseudonocardiaceae</taxon>
        <taxon>Kutzneria</taxon>
    </lineage>
</organism>
<protein>
    <submittedName>
        <fullName evidence="1">Uncharacterized protein</fullName>
    </submittedName>
</protein>
<dbReference type="OrthoDB" id="3368211at2"/>
<reference evidence="1 2" key="1">
    <citation type="submission" date="2018-08" db="EMBL/GenBank/DDBJ databases">
        <title>Genomic Encyclopedia of Archaeal and Bacterial Type Strains, Phase II (KMG-II): from individual species to whole genera.</title>
        <authorList>
            <person name="Goeker M."/>
        </authorList>
    </citation>
    <scope>NUCLEOTIDE SEQUENCE [LARGE SCALE GENOMIC DNA]</scope>
    <source>
        <strain evidence="1 2">DSM 45791</strain>
    </source>
</reference>
<dbReference type="EMBL" id="QUNO01000011">
    <property type="protein sequence ID" value="REH41849.1"/>
    <property type="molecule type" value="Genomic_DNA"/>
</dbReference>
<evidence type="ECO:0000313" key="1">
    <source>
        <dbReference type="EMBL" id="REH41849.1"/>
    </source>
</evidence>